<dbReference type="KEGG" id="bwh:A9C19_14345"/>
<feature type="transmembrane region" description="Helical" evidence="1">
    <location>
        <begin position="7"/>
        <end position="24"/>
    </location>
</feature>
<evidence type="ECO:0000313" key="3">
    <source>
        <dbReference type="Proteomes" id="UP000181936"/>
    </source>
</evidence>
<feature type="transmembrane region" description="Helical" evidence="1">
    <location>
        <begin position="30"/>
        <end position="46"/>
    </location>
</feature>
<keyword evidence="3" id="KW-1185">Reference proteome</keyword>
<sequence length="77" mass="8764">MSLRQLQFFLALPSAILSLLAYLVKNDFLFFLSLGGIFIAVCIRMIRIHKRGHILSHPDSRSFDAVDDVVSDIEEDK</sequence>
<evidence type="ECO:0000256" key="1">
    <source>
        <dbReference type="SAM" id="Phobius"/>
    </source>
</evidence>
<dbReference type="EMBL" id="CP016020">
    <property type="protein sequence ID" value="APH05817.1"/>
    <property type="molecule type" value="Genomic_DNA"/>
</dbReference>
<gene>
    <name evidence="2" type="ORF">A9C19_14345</name>
</gene>
<evidence type="ECO:0000313" key="2">
    <source>
        <dbReference type="EMBL" id="APH05817.1"/>
    </source>
</evidence>
<dbReference type="RefSeq" id="WP_072580610.1">
    <property type="nucleotide sequence ID" value="NZ_CP016020.1"/>
</dbReference>
<keyword evidence="1" id="KW-1133">Transmembrane helix</keyword>
<name>A0A1L3MU02_9BACI</name>
<dbReference type="Proteomes" id="UP000181936">
    <property type="component" value="Chromosome"/>
</dbReference>
<keyword evidence="1" id="KW-0812">Transmembrane</keyword>
<keyword evidence="1" id="KW-0472">Membrane</keyword>
<protein>
    <submittedName>
        <fullName evidence="2">Uncharacterized protein</fullName>
    </submittedName>
</protein>
<reference evidence="2 3" key="1">
    <citation type="journal article" date="2016" name="Sci. Rep.">
        <title>Complete genome sequence and transcriptomic analysis of a novel marine strain Bacillus weihaiensis reveals the mechanism of brown algae degradation.</title>
        <authorList>
            <person name="Zhu Y."/>
            <person name="Chen P."/>
            <person name="Bao Y."/>
            <person name="Men Y."/>
            <person name="Zeng Y."/>
            <person name="Yang J."/>
            <person name="Sun J."/>
            <person name="Sun Y."/>
        </authorList>
    </citation>
    <scope>NUCLEOTIDE SEQUENCE [LARGE SCALE GENOMIC DNA]</scope>
    <source>
        <strain evidence="2 3">Alg07</strain>
    </source>
</reference>
<dbReference type="AlphaFoldDB" id="A0A1L3MU02"/>
<accession>A0A1L3MU02</accession>
<proteinExistence type="predicted"/>
<organism evidence="2 3">
    <name type="scientific">Bacillus weihaiensis</name>
    <dbReference type="NCBI Taxonomy" id="1547283"/>
    <lineage>
        <taxon>Bacteria</taxon>
        <taxon>Bacillati</taxon>
        <taxon>Bacillota</taxon>
        <taxon>Bacilli</taxon>
        <taxon>Bacillales</taxon>
        <taxon>Bacillaceae</taxon>
        <taxon>Bacillus</taxon>
    </lineage>
</organism>